<dbReference type="PANTHER" id="PTHR43300">
    <property type="entry name" value="ACETYLTRANSFERASE"/>
    <property type="match status" value="1"/>
</dbReference>
<dbReference type="InterPro" id="IPR011004">
    <property type="entry name" value="Trimer_LpxA-like_sf"/>
</dbReference>
<dbReference type="SUPFAM" id="SSF51161">
    <property type="entry name" value="Trimeric LpxA-like enzymes"/>
    <property type="match status" value="1"/>
</dbReference>
<keyword evidence="2" id="KW-0808">Transferase</keyword>
<dbReference type="RefSeq" id="WP_013578391.1">
    <property type="nucleotide sequence ID" value="NC_015063.1"/>
</dbReference>
<dbReference type="GO" id="GO:0016740">
    <property type="term" value="F:transferase activity"/>
    <property type="evidence" value="ECO:0007669"/>
    <property type="project" value="UniProtKB-KW"/>
</dbReference>
<organism evidence="2 3">
    <name type="scientific">Rahnella sp. (strain Y9602)</name>
    <dbReference type="NCBI Taxonomy" id="2703885"/>
    <lineage>
        <taxon>Bacteria</taxon>
        <taxon>Pseudomonadati</taxon>
        <taxon>Pseudomonadota</taxon>
        <taxon>Gammaproteobacteria</taxon>
        <taxon>Enterobacterales</taxon>
        <taxon>Yersiniaceae</taxon>
        <taxon>Rahnella</taxon>
    </lineage>
</organism>
<reference evidence="3" key="1">
    <citation type="submission" date="2011-01" db="EMBL/GenBank/DDBJ databases">
        <title>Complete sequence of plasmid2 of Rahnella sp. Y9602.</title>
        <authorList>
            <consortium name="US DOE Joint Genome Institute"/>
            <person name="Lucas S."/>
            <person name="Copeland A."/>
            <person name="Lapidus A."/>
            <person name="Cheng J.-F."/>
            <person name="Goodwin L."/>
            <person name="Pitluck S."/>
            <person name="Lu M."/>
            <person name="Detter J.C."/>
            <person name="Han C."/>
            <person name="Tapia R."/>
            <person name="Land M."/>
            <person name="Hauser L."/>
            <person name="Kyrpides N."/>
            <person name="Ivanova N."/>
            <person name="Ovchinnikova G."/>
            <person name="Pagani I."/>
            <person name="Sobecky P.A."/>
            <person name="Martinez R.J."/>
            <person name="Woyke T."/>
        </authorList>
    </citation>
    <scope>NUCLEOTIDE SEQUENCE [LARGE SCALE GENOMIC DNA]</scope>
    <source>
        <strain evidence="3">Y9602</strain>
        <plasmid evidence="3">pRAHAQ02</plasmid>
    </source>
</reference>
<sequence>MQVTESGIRDVVQGENVRVIMPVNIYKCELGDDVFVGPFVEIQGGCVIGRGTKIQSHTFICENVILGDDCFIGHGVTFANDLFKSGGPDSSAENWIHISLGNAVTVGSGATILTTEICSGAVIGAGSVVIKPIKAKGIYAGNPAKLLRLL</sequence>
<dbReference type="HOGENOM" id="CLU_051638_9_2_6"/>
<dbReference type="OrthoDB" id="9815592at2"/>
<gene>
    <name evidence="2" type="ordered locus">Rahaq_5149</name>
</gene>
<evidence type="ECO:0000313" key="2">
    <source>
        <dbReference type="EMBL" id="ADW76715.1"/>
    </source>
</evidence>
<accession>A0A0H3FJ06</accession>
<dbReference type="InterPro" id="IPR001451">
    <property type="entry name" value="Hexapep"/>
</dbReference>
<dbReference type="Proteomes" id="UP000007257">
    <property type="component" value="Plasmid pRAHAQ02"/>
</dbReference>
<dbReference type="AlphaFoldDB" id="A0A0H3FJ06"/>
<comment type="similarity">
    <text evidence="1">Belongs to the transferase hexapeptide repeat family.</text>
</comment>
<dbReference type="PANTHER" id="PTHR43300:SF10">
    <property type="entry name" value="2,3,4,5-TETRAHYDROPYRIDINE-2,6-DICARBOXYLATE N-ACETYLTRANSFERASE"/>
    <property type="match status" value="1"/>
</dbReference>
<evidence type="ECO:0000256" key="1">
    <source>
        <dbReference type="ARBA" id="ARBA00007274"/>
    </source>
</evidence>
<reference evidence="2 3" key="2">
    <citation type="journal article" date="2012" name="J. Bacteriol.">
        <title>Complete Genome Sequence of Rahnella sp. Strain Y9602, a Gammaproteobacterium Isolate from Metal- and Radionuclide-Contaminated Soil.</title>
        <authorList>
            <person name="Martinez R.J."/>
            <person name="Bruce D."/>
            <person name="Detter C."/>
            <person name="Goodwin L.A."/>
            <person name="Han J."/>
            <person name="Han C.S."/>
            <person name="Held B."/>
            <person name="Land M.L."/>
            <person name="Mikhailova N."/>
            <person name="Nolan M."/>
            <person name="Pennacchio L."/>
            <person name="Pitluck S."/>
            <person name="Tapia R."/>
            <person name="Woyke T."/>
            <person name="Sobecky P.A."/>
        </authorList>
    </citation>
    <scope>NUCLEOTIDE SEQUENCE [LARGE SCALE GENOMIC DNA]</scope>
    <source>
        <strain evidence="2 3">Y9602</strain>
        <plasmid evidence="2 3">pRAHAQ02</plasmid>
    </source>
</reference>
<dbReference type="EMBL" id="CP002507">
    <property type="protein sequence ID" value="ADW76715.1"/>
    <property type="molecule type" value="Genomic_DNA"/>
</dbReference>
<protein>
    <submittedName>
        <fullName evidence="2">Transferase hexapeptide repeat containing protein</fullName>
    </submittedName>
</protein>
<dbReference type="Pfam" id="PF00132">
    <property type="entry name" value="Hexapep"/>
    <property type="match status" value="1"/>
</dbReference>
<geneLocation type="plasmid" evidence="2 3">
    <name>pRAHAQ02</name>
</geneLocation>
<name>A0A0H3FJ06_RAHSY</name>
<dbReference type="Gene3D" id="2.160.10.10">
    <property type="entry name" value="Hexapeptide repeat proteins"/>
    <property type="match status" value="1"/>
</dbReference>
<proteinExistence type="inferred from homology"/>
<evidence type="ECO:0000313" key="3">
    <source>
        <dbReference type="Proteomes" id="UP000007257"/>
    </source>
</evidence>
<keyword evidence="2" id="KW-0614">Plasmid</keyword>
<dbReference type="InterPro" id="IPR050179">
    <property type="entry name" value="Trans_hexapeptide_repeat"/>
</dbReference>
<dbReference type="CDD" id="cd03358">
    <property type="entry name" value="LbH_WxcM_N_like"/>
    <property type="match status" value="1"/>
</dbReference>
<dbReference type="KEGG" id="rah:Rahaq_5149"/>